<dbReference type="InterPro" id="IPR050834">
    <property type="entry name" value="Glycosyltransf_2"/>
</dbReference>
<dbReference type="Gene3D" id="3.90.550.10">
    <property type="entry name" value="Spore Coat Polysaccharide Biosynthesis Protein SpsA, Chain A"/>
    <property type="match status" value="1"/>
</dbReference>
<reference evidence="2" key="1">
    <citation type="journal article" date="2014" name="Int. J. Syst. Evol. Microbiol.">
        <title>Complete genome sequence of Corynebacterium casei LMG S-19264T (=DSM 44701T), isolated from a smear-ripened cheese.</title>
        <authorList>
            <consortium name="US DOE Joint Genome Institute (JGI-PGF)"/>
            <person name="Walter F."/>
            <person name="Albersmeier A."/>
            <person name="Kalinowski J."/>
            <person name="Ruckert C."/>
        </authorList>
    </citation>
    <scope>NUCLEOTIDE SEQUENCE</scope>
    <source>
        <strain evidence="2">JCM 19596</strain>
    </source>
</reference>
<accession>A0A830FHK3</accession>
<dbReference type="OrthoDB" id="46222at2157"/>
<dbReference type="Proteomes" id="UP000607197">
    <property type="component" value="Unassembled WGS sequence"/>
</dbReference>
<dbReference type="RefSeq" id="WP_188976963.1">
    <property type="nucleotide sequence ID" value="NZ_BMPG01000001.1"/>
</dbReference>
<gene>
    <name evidence="2" type="ORF">GCM10009039_12650</name>
</gene>
<reference evidence="2" key="2">
    <citation type="submission" date="2020-09" db="EMBL/GenBank/DDBJ databases">
        <authorList>
            <person name="Sun Q."/>
            <person name="Ohkuma M."/>
        </authorList>
    </citation>
    <scope>NUCLEOTIDE SEQUENCE</scope>
    <source>
        <strain evidence="2">JCM 19596</strain>
    </source>
</reference>
<dbReference type="InterPro" id="IPR029044">
    <property type="entry name" value="Nucleotide-diphossugar_trans"/>
</dbReference>
<dbReference type="Pfam" id="PF00535">
    <property type="entry name" value="Glycos_transf_2"/>
    <property type="match status" value="1"/>
</dbReference>
<dbReference type="PANTHER" id="PTHR43685:SF2">
    <property type="entry name" value="GLYCOSYLTRANSFERASE 2-LIKE DOMAIN-CONTAINING PROTEIN"/>
    <property type="match status" value="1"/>
</dbReference>
<evidence type="ECO:0000313" key="3">
    <source>
        <dbReference type="Proteomes" id="UP000607197"/>
    </source>
</evidence>
<proteinExistence type="predicted"/>
<name>A0A830FHK3_9EURY</name>
<dbReference type="PANTHER" id="PTHR43685">
    <property type="entry name" value="GLYCOSYLTRANSFERASE"/>
    <property type="match status" value="1"/>
</dbReference>
<sequence>MARPLVSVVLPTHDRPELLRRAVETVTAQTYDRVELVVVDDRSERPAADVLAEVDTSGLEAVVCERHDRNRGGNAARNTGIRTAAGEFVAFLDDDDEWEPAKLERQVAAFEAGGPDIGVVYTGSRYVHRDGERVLIDHVHGDVTDALLAGANVAEFSALMVRASVIANAGLPEECLRSWQDREWLLRLSLHCSFEVVPEPLTIRHWDHSGRIGEQFEYRRDISFPIMLDRHLPLARERGLERQFVGTLRQTLAISAAQNGYYREAVRQAWRALRVDPFLITAWLYFWACLGGEWTYRPAARVIALLRSL</sequence>
<feature type="domain" description="Glycosyltransferase 2-like" evidence="1">
    <location>
        <begin position="7"/>
        <end position="119"/>
    </location>
</feature>
<dbReference type="EMBL" id="BMPG01000001">
    <property type="protein sequence ID" value="GGL55938.1"/>
    <property type="molecule type" value="Genomic_DNA"/>
</dbReference>
<dbReference type="InterPro" id="IPR001173">
    <property type="entry name" value="Glyco_trans_2-like"/>
</dbReference>
<dbReference type="CDD" id="cd00761">
    <property type="entry name" value="Glyco_tranf_GTA_type"/>
    <property type="match status" value="1"/>
</dbReference>
<organism evidence="2 3">
    <name type="scientific">Halocalculus aciditolerans</name>
    <dbReference type="NCBI Taxonomy" id="1383812"/>
    <lineage>
        <taxon>Archaea</taxon>
        <taxon>Methanobacteriati</taxon>
        <taxon>Methanobacteriota</taxon>
        <taxon>Stenosarchaea group</taxon>
        <taxon>Halobacteria</taxon>
        <taxon>Halobacteriales</taxon>
        <taxon>Halobacteriaceae</taxon>
        <taxon>Halocalculus</taxon>
    </lineage>
</organism>
<keyword evidence="3" id="KW-1185">Reference proteome</keyword>
<evidence type="ECO:0000259" key="1">
    <source>
        <dbReference type="Pfam" id="PF00535"/>
    </source>
</evidence>
<comment type="caution">
    <text evidence="2">The sequence shown here is derived from an EMBL/GenBank/DDBJ whole genome shotgun (WGS) entry which is preliminary data.</text>
</comment>
<dbReference type="SUPFAM" id="SSF53448">
    <property type="entry name" value="Nucleotide-diphospho-sugar transferases"/>
    <property type="match status" value="1"/>
</dbReference>
<protein>
    <recommendedName>
        <fullName evidence="1">Glycosyltransferase 2-like domain-containing protein</fullName>
    </recommendedName>
</protein>
<dbReference type="AlphaFoldDB" id="A0A830FHK3"/>
<evidence type="ECO:0000313" key="2">
    <source>
        <dbReference type="EMBL" id="GGL55938.1"/>
    </source>
</evidence>